<dbReference type="PANTHER" id="PTHR30295">
    <property type="entry name" value="BACTERIOFERRITIN"/>
    <property type="match status" value="1"/>
</dbReference>
<dbReference type="GO" id="GO:0020037">
    <property type="term" value="F:heme binding"/>
    <property type="evidence" value="ECO:0007669"/>
    <property type="project" value="TreeGrafter"/>
</dbReference>
<dbReference type="RefSeq" id="WP_208108194.1">
    <property type="nucleotide sequence ID" value="NZ_SNZP01000002.1"/>
</dbReference>
<evidence type="ECO:0000256" key="2">
    <source>
        <dbReference type="ARBA" id="ARBA00023004"/>
    </source>
</evidence>
<name>A0A4R7BAT6_9NEIS</name>
<dbReference type="PANTHER" id="PTHR30295:SF1">
    <property type="entry name" value="DNA PROTECTION DURING STARVATION PROTEIN"/>
    <property type="match status" value="1"/>
</dbReference>
<keyword evidence="1" id="KW-0409">Iron storage</keyword>
<gene>
    <name evidence="4" type="ORF">DFP86_10281</name>
</gene>
<protein>
    <submittedName>
        <fullName evidence="4">Bacterioferritin</fullName>
    </submittedName>
</protein>
<evidence type="ECO:0000256" key="1">
    <source>
        <dbReference type="ARBA" id="ARBA00022434"/>
    </source>
</evidence>
<dbReference type="Proteomes" id="UP000295611">
    <property type="component" value="Unassembled WGS sequence"/>
</dbReference>
<dbReference type="GO" id="GO:0004322">
    <property type="term" value="F:ferroxidase activity"/>
    <property type="evidence" value="ECO:0007669"/>
    <property type="project" value="TreeGrafter"/>
</dbReference>
<dbReference type="SUPFAM" id="SSF47240">
    <property type="entry name" value="Ferritin-like"/>
    <property type="match status" value="1"/>
</dbReference>
<feature type="domain" description="Ferritin/DPS" evidence="3">
    <location>
        <begin position="43"/>
        <end position="181"/>
    </location>
</feature>
<evidence type="ECO:0000313" key="4">
    <source>
        <dbReference type="EMBL" id="TDR81971.1"/>
    </source>
</evidence>
<keyword evidence="5" id="KW-1185">Reference proteome</keyword>
<evidence type="ECO:0000259" key="3">
    <source>
        <dbReference type="Pfam" id="PF00210"/>
    </source>
</evidence>
<dbReference type="GO" id="GO:0005829">
    <property type="term" value="C:cytosol"/>
    <property type="evidence" value="ECO:0007669"/>
    <property type="project" value="TreeGrafter"/>
</dbReference>
<comment type="caution">
    <text evidence="4">The sequence shown here is derived from an EMBL/GenBank/DDBJ whole genome shotgun (WGS) entry which is preliminary data.</text>
</comment>
<dbReference type="InterPro" id="IPR008331">
    <property type="entry name" value="Ferritin_DPS_dom"/>
</dbReference>
<dbReference type="Pfam" id="PF00210">
    <property type="entry name" value="Ferritin"/>
    <property type="match status" value="1"/>
</dbReference>
<organism evidence="4 5">
    <name type="scientific">Paludibacterium purpuratum</name>
    <dbReference type="NCBI Taxonomy" id="1144873"/>
    <lineage>
        <taxon>Bacteria</taxon>
        <taxon>Pseudomonadati</taxon>
        <taxon>Pseudomonadota</taxon>
        <taxon>Betaproteobacteria</taxon>
        <taxon>Neisseriales</taxon>
        <taxon>Chromobacteriaceae</taxon>
        <taxon>Paludibacterium</taxon>
    </lineage>
</organism>
<dbReference type="GO" id="GO:0008199">
    <property type="term" value="F:ferric iron binding"/>
    <property type="evidence" value="ECO:0007669"/>
    <property type="project" value="InterPro"/>
</dbReference>
<reference evidence="4 5" key="1">
    <citation type="submission" date="2019-03" db="EMBL/GenBank/DDBJ databases">
        <title>Genomic Encyclopedia of Type Strains, Phase III (KMG-III): the genomes of soil and plant-associated and newly described type strains.</title>
        <authorList>
            <person name="Whitman W."/>
        </authorList>
    </citation>
    <scope>NUCLEOTIDE SEQUENCE [LARGE SCALE GENOMIC DNA]</scope>
    <source>
        <strain evidence="4 5">CECT 8976</strain>
    </source>
</reference>
<dbReference type="InterPro" id="IPR012347">
    <property type="entry name" value="Ferritin-like"/>
</dbReference>
<evidence type="ECO:0000313" key="5">
    <source>
        <dbReference type="Proteomes" id="UP000295611"/>
    </source>
</evidence>
<proteinExistence type="predicted"/>
<keyword evidence="2" id="KW-0408">Iron</keyword>
<dbReference type="AlphaFoldDB" id="A0A4R7BAT6"/>
<dbReference type="InterPro" id="IPR009078">
    <property type="entry name" value="Ferritin-like_SF"/>
</dbReference>
<dbReference type="Gene3D" id="1.20.1260.10">
    <property type="match status" value="1"/>
</dbReference>
<dbReference type="EMBL" id="SNZP01000002">
    <property type="protein sequence ID" value="TDR81971.1"/>
    <property type="molecule type" value="Genomic_DNA"/>
</dbReference>
<accession>A0A4R7BAT6</accession>
<dbReference type="GO" id="GO:0006879">
    <property type="term" value="P:intracellular iron ion homeostasis"/>
    <property type="evidence" value="ECO:0007669"/>
    <property type="project" value="UniProtKB-KW"/>
</dbReference>
<sequence length="182" mass="20368">MTSNHPADMATRLTNDTTQRAHAPLAQEAAPTGYRGDRQVLLDLLSRVLATELTGMLRYRQHYFTASGLNAESAATQLGDHASQKLEHVFALAERTVQLGGQPDLNPKHIGARSHVEYVMCDTLKEMMRVNLIAERIVIEHYRRMIDFIGTDDPTTRHLLEAILETTAHHAENMESQLSGIK</sequence>